<evidence type="ECO:0000313" key="3">
    <source>
        <dbReference type="Proteomes" id="UP001487740"/>
    </source>
</evidence>
<sequence>MVNCGHVNNTPGLQEVNDIPDSKLSPILVDRNCFGVGVLLDDKLNCFIHINNRLGVTGEVLGADDPSCSALRKVSSKQSIRDTRTFENSAQGSRAGLGMACWLAVTHPAEPKTDTAWVRRRNGQLKLTDPHESLLLLPPPSLSRLPSTILLASTAHTNTAQESILPCHLSRHARETVMTVIPRDIVTLPLSDCTSHPTSPLHKDSHASQWTVTPPERGAFHHGRASNPLVGEVTPPLGDSRTLLHRLEEEREPQEEEQQEQEEQEEKGLL</sequence>
<organism evidence="2 3">
    <name type="scientific">Scylla paramamosain</name>
    <name type="common">Mud crab</name>
    <dbReference type="NCBI Taxonomy" id="85552"/>
    <lineage>
        <taxon>Eukaryota</taxon>
        <taxon>Metazoa</taxon>
        <taxon>Ecdysozoa</taxon>
        <taxon>Arthropoda</taxon>
        <taxon>Crustacea</taxon>
        <taxon>Multicrustacea</taxon>
        <taxon>Malacostraca</taxon>
        <taxon>Eumalacostraca</taxon>
        <taxon>Eucarida</taxon>
        <taxon>Decapoda</taxon>
        <taxon>Pleocyemata</taxon>
        <taxon>Brachyura</taxon>
        <taxon>Eubrachyura</taxon>
        <taxon>Portunoidea</taxon>
        <taxon>Portunidae</taxon>
        <taxon>Portuninae</taxon>
        <taxon>Scylla</taxon>
    </lineage>
</organism>
<accession>A0AAW0T589</accession>
<feature type="compositionally biased region" description="Acidic residues" evidence="1">
    <location>
        <begin position="250"/>
        <end position="270"/>
    </location>
</feature>
<reference evidence="2 3" key="1">
    <citation type="submission" date="2023-03" db="EMBL/GenBank/DDBJ databases">
        <title>High-quality genome of Scylla paramamosain provides insights in environmental adaptation.</title>
        <authorList>
            <person name="Zhang L."/>
        </authorList>
    </citation>
    <scope>NUCLEOTIDE SEQUENCE [LARGE SCALE GENOMIC DNA]</scope>
    <source>
        <strain evidence="2">LZ_2023a</strain>
        <tissue evidence="2">Muscle</tissue>
    </source>
</reference>
<proteinExistence type="predicted"/>
<gene>
    <name evidence="2" type="ORF">O3P69_015505</name>
</gene>
<evidence type="ECO:0000256" key="1">
    <source>
        <dbReference type="SAM" id="MobiDB-lite"/>
    </source>
</evidence>
<evidence type="ECO:0000313" key="2">
    <source>
        <dbReference type="EMBL" id="KAK8382723.1"/>
    </source>
</evidence>
<dbReference type="AlphaFoldDB" id="A0AAW0T589"/>
<keyword evidence="3" id="KW-1185">Reference proteome</keyword>
<name>A0AAW0T589_SCYPA</name>
<dbReference type="EMBL" id="JARAKH010000039">
    <property type="protein sequence ID" value="KAK8382723.1"/>
    <property type="molecule type" value="Genomic_DNA"/>
</dbReference>
<feature type="region of interest" description="Disordered" evidence="1">
    <location>
        <begin position="194"/>
        <end position="270"/>
    </location>
</feature>
<comment type="caution">
    <text evidence="2">The sequence shown here is derived from an EMBL/GenBank/DDBJ whole genome shotgun (WGS) entry which is preliminary data.</text>
</comment>
<dbReference type="Proteomes" id="UP001487740">
    <property type="component" value="Unassembled WGS sequence"/>
</dbReference>
<protein>
    <submittedName>
        <fullName evidence="2">Uncharacterized protein</fullName>
    </submittedName>
</protein>